<keyword evidence="10" id="KW-1185">Reference proteome</keyword>
<evidence type="ECO:0000256" key="1">
    <source>
        <dbReference type="ARBA" id="ARBA00004496"/>
    </source>
</evidence>
<dbReference type="AlphaFoldDB" id="E9H4M9"/>
<dbReference type="InParanoid" id="E9H4M9"/>
<dbReference type="PANTHER" id="PTHR12356">
    <property type="entry name" value="NUCLEAR MOVEMENT PROTEIN NUDC"/>
    <property type="match status" value="1"/>
</dbReference>
<evidence type="ECO:0000256" key="2">
    <source>
        <dbReference type="ARBA" id="ARBA00010513"/>
    </source>
</evidence>
<dbReference type="PhylomeDB" id="E9H4M9"/>
<feature type="compositionally biased region" description="Basic and acidic residues" evidence="7">
    <location>
        <begin position="137"/>
        <end position="148"/>
    </location>
</feature>
<dbReference type="GO" id="GO:0051082">
    <property type="term" value="F:unfolded protein binding"/>
    <property type="evidence" value="ECO:0000318"/>
    <property type="project" value="GO_Central"/>
</dbReference>
<dbReference type="InterPro" id="IPR037898">
    <property type="entry name" value="NudC_fam"/>
</dbReference>
<comment type="similarity">
    <text evidence="2">Belongs to the nudC family.</text>
</comment>
<dbReference type="InterPro" id="IPR008978">
    <property type="entry name" value="HSP20-like_chaperone"/>
</dbReference>
<dbReference type="HOGENOM" id="CLU_047332_1_0_1"/>
<evidence type="ECO:0000259" key="8">
    <source>
        <dbReference type="PROSITE" id="PS51203"/>
    </source>
</evidence>
<dbReference type="FunCoup" id="E9H4M9">
    <property type="interactions" value="1819"/>
</dbReference>
<dbReference type="OMA" id="NQMEWWS"/>
<name>E9H4M9_DAPPU</name>
<dbReference type="InterPro" id="IPR007052">
    <property type="entry name" value="CS_dom"/>
</dbReference>
<dbReference type="Proteomes" id="UP000000305">
    <property type="component" value="Unassembled WGS sequence"/>
</dbReference>
<organism evidence="9 10">
    <name type="scientific">Daphnia pulex</name>
    <name type="common">Water flea</name>
    <dbReference type="NCBI Taxonomy" id="6669"/>
    <lineage>
        <taxon>Eukaryota</taxon>
        <taxon>Metazoa</taxon>
        <taxon>Ecdysozoa</taxon>
        <taxon>Arthropoda</taxon>
        <taxon>Crustacea</taxon>
        <taxon>Branchiopoda</taxon>
        <taxon>Diplostraca</taxon>
        <taxon>Cladocera</taxon>
        <taxon>Anomopoda</taxon>
        <taxon>Daphniidae</taxon>
        <taxon>Daphnia</taxon>
    </lineage>
</organism>
<dbReference type="OrthoDB" id="416217at2759"/>
<dbReference type="EMBL" id="GL732592">
    <property type="protein sequence ID" value="EFX73173.1"/>
    <property type="molecule type" value="Genomic_DNA"/>
</dbReference>
<proteinExistence type="inferred from homology"/>
<dbReference type="PROSITE" id="PS51203">
    <property type="entry name" value="CS"/>
    <property type="match status" value="1"/>
</dbReference>
<evidence type="ECO:0000313" key="9">
    <source>
        <dbReference type="EMBL" id="EFX73173.1"/>
    </source>
</evidence>
<keyword evidence="5" id="KW-0597">Phosphoprotein</keyword>
<dbReference type="Pfam" id="PF04969">
    <property type="entry name" value="CS"/>
    <property type="match status" value="1"/>
</dbReference>
<dbReference type="FunFam" id="2.60.40.790:FF:000001">
    <property type="entry name" value="Nuclear migration protein nudC"/>
    <property type="match status" value="1"/>
</dbReference>
<evidence type="ECO:0000256" key="5">
    <source>
        <dbReference type="ARBA" id="ARBA00022553"/>
    </source>
</evidence>
<dbReference type="GO" id="GO:0005737">
    <property type="term" value="C:cytoplasm"/>
    <property type="evidence" value="ECO:0000318"/>
    <property type="project" value="GO_Central"/>
</dbReference>
<dbReference type="PANTHER" id="PTHR12356:SF3">
    <property type="entry name" value="NUCLEAR MIGRATION PROTEIN NUDC"/>
    <property type="match status" value="1"/>
</dbReference>
<accession>E9H4M9</accession>
<feature type="compositionally biased region" description="Basic and acidic residues" evidence="7">
    <location>
        <begin position="89"/>
        <end position="110"/>
    </location>
</feature>
<feature type="domain" description="CS" evidence="8">
    <location>
        <begin position="167"/>
        <end position="258"/>
    </location>
</feature>
<reference evidence="9 10" key="1">
    <citation type="journal article" date="2011" name="Science">
        <title>The ecoresponsive genome of Daphnia pulex.</title>
        <authorList>
            <person name="Colbourne J.K."/>
            <person name="Pfrender M.E."/>
            <person name="Gilbert D."/>
            <person name="Thomas W.K."/>
            <person name="Tucker A."/>
            <person name="Oakley T.H."/>
            <person name="Tokishita S."/>
            <person name="Aerts A."/>
            <person name="Arnold G.J."/>
            <person name="Basu M.K."/>
            <person name="Bauer D.J."/>
            <person name="Caceres C.E."/>
            <person name="Carmel L."/>
            <person name="Casola C."/>
            <person name="Choi J.H."/>
            <person name="Detter J.C."/>
            <person name="Dong Q."/>
            <person name="Dusheyko S."/>
            <person name="Eads B.D."/>
            <person name="Frohlich T."/>
            <person name="Geiler-Samerotte K.A."/>
            <person name="Gerlach D."/>
            <person name="Hatcher P."/>
            <person name="Jogdeo S."/>
            <person name="Krijgsveld J."/>
            <person name="Kriventseva E.V."/>
            <person name="Kultz D."/>
            <person name="Laforsch C."/>
            <person name="Lindquist E."/>
            <person name="Lopez J."/>
            <person name="Manak J.R."/>
            <person name="Muller J."/>
            <person name="Pangilinan J."/>
            <person name="Patwardhan R.P."/>
            <person name="Pitluck S."/>
            <person name="Pritham E.J."/>
            <person name="Rechtsteiner A."/>
            <person name="Rho M."/>
            <person name="Rogozin I.B."/>
            <person name="Sakarya O."/>
            <person name="Salamov A."/>
            <person name="Schaack S."/>
            <person name="Shapiro H."/>
            <person name="Shiga Y."/>
            <person name="Skalitzky C."/>
            <person name="Smith Z."/>
            <person name="Souvorov A."/>
            <person name="Sung W."/>
            <person name="Tang Z."/>
            <person name="Tsuchiya D."/>
            <person name="Tu H."/>
            <person name="Vos H."/>
            <person name="Wang M."/>
            <person name="Wolf Y.I."/>
            <person name="Yamagata H."/>
            <person name="Yamada T."/>
            <person name="Ye Y."/>
            <person name="Shaw J.R."/>
            <person name="Andrews J."/>
            <person name="Crease T.J."/>
            <person name="Tang H."/>
            <person name="Lucas S.M."/>
            <person name="Robertson H.M."/>
            <person name="Bork P."/>
            <person name="Koonin E.V."/>
            <person name="Zdobnov E.M."/>
            <person name="Grigoriev I.V."/>
            <person name="Lynch M."/>
            <person name="Boore J.L."/>
        </authorList>
    </citation>
    <scope>NUCLEOTIDE SEQUENCE [LARGE SCALE GENOMIC DNA]</scope>
</reference>
<gene>
    <name evidence="9" type="ORF">DAPPUDRAFT_307918</name>
</gene>
<dbReference type="STRING" id="6669.E9H4M9"/>
<protein>
    <recommendedName>
        <fullName evidence="3">Nuclear migration protein nudC</fullName>
    </recommendedName>
    <alternativeName>
        <fullName evidence="6">Nuclear distribution protein C homolog</fullName>
    </alternativeName>
</protein>
<keyword evidence="4" id="KW-0963">Cytoplasm</keyword>
<evidence type="ECO:0000313" key="10">
    <source>
        <dbReference type="Proteomes" id="UP000000305"/>
    </source>
</evidence>
<dbReference type="GO" id="GO:0006457">
    <property type="term" value="P:protein folding"/>
    <property type="evidence" value="ECO:0000318"/>
    <property type="project" value="GO_Central"/>
</dbReference>
<dbReference type="SUPFAM" id="SSF49764">
    <property type="entry name" value="HSP20-like chaperones"/>
    <property type="match status" value="1"/>
</dbReference>
<comment type="subcellular location">
    <subcellularLocation>
        <location evidence="1">Cytoplasm</location>
    </subcellularLocation>
</comment>
<evidence type="ECO:0000256" key="3">
    <source>
        <dbReference type="ARBA" id="ARBA00017641"/>
    </source>
</evidence>
<sequence length="331" mass="38250">MADKSEAFDGILLSIATQHEGGVQDLLDTFFSFLCRKTDFYTGAGIQAAEKLLMEKFNKYKIKADQETAKKRAEIEERERKIKERREKELKQQLEEQQKKEAAEPKIKELTDEEAAEMVEQQKKKQEESSNEVAKVASKEVDSTSKKDEEEDPQDAGKLKPNAGNGCDLPNYRWTQTLSDIEVRIPLPKAGLRSRDLTVDIQKNHLKAGIKNQLPAVVDDRLLHDIKIEESTWLIEDKLTLLITLEKVNKMEWWSRLVVSDPEINTKKINPEPSKLSDLDGETRGLVEKMMYDQRQKEMGLPTSEEQKKQDMMKKFMEQHPEMDFSKCKFS</sequence>
<dbReference type="Gene3D" id="2.60.40.790">
    <property type="match status" value="1"/>
</dbReference>
<evidence type="ECO:0000256" key="4">
    <source>
        <dbReference type="ARBA" id="ARBA00022490"/>
    </source>
</evidence>
<dbReference type="InterPro" id="IPR025934">
    <property type="entry name" value="NudC_N_dom"/>
</dbReference>
<evidence type="ECO:0000256" key="7">
    <source>
        <dbReference type="SAM" id="MobiDB-lite"/>
    </source>
</evidence>
<dbReference type="eggNOG" id="KOG2265">
    <property type="taxonomic scope" value="Eukaryota"/>
</dbReference>
<feature type="region of interest" description="Disordered" evidence="7">
    <location>
        <begin position="292"/>
        <end position="312"/>
    </location>
</feature>
<evidence type="ECO:0000256" key="6">
    <source>
        <dbReference type="ARBA" id="ARBA00030427"/>
    </source>
</evidence>
<dbReference type="KEGG" id="dpx:DAPPUDRAFT_307918"/>
<dbReference type="Pfam" id="PF14050">
    <property type="entry name" value="Nudc_N"/>
    <property type="match status" value="1"/>
</dbReference>
<feature type="region of interest" description="Disordered" evidence="7">
    <location>
        <begin position="89"/>
        <end position="164"/>
    </location>
</feature>